<dbReference type="GeneID" id="27219582"/>
<dbReference type="Pfam" id="PF00572">
    <property type="entry name" value="Ribosomal_L13"/>
    <property type="match status" value="1"/>
</dbReference>
<dbReference type="GO" id="GO:0003729">
    <property type="term" value="F:mRNA binding"/>
    <property type="evidence" value="ECO:0007669"/>
    <property type="project" value="TreeGrafter"/>
</dbReference>
<dbReference type="EMBL" id="MF401963">
    <property type="protein sequence ID" value="ASP44739.1"/>
    <property type="molecule type" value="Genomic_DNA"/>
</dbReference>
<evidence type="ECO:0000313" key="5">
    <source>
        <dbReference type="EMBL" id="ASP44739.1"/>
    </source>
</evidence>
<accession>A0A141SEX7</accession>
<evidence type="ECO:0000313" key="4">
    <source>
        <dbReference type="EMBL" id="AMK96845.1"/>
    </source>
</evidence>
<dbReference type="HAMAP" id="MF_01366">
    <property type="entry name" value="Ribosomal_uL13"/>
    <property type="match status" value="1"/>
</dbReference>
<dbReference type="InterPro" id="IPR005823">
    <property type="entry name" value="Ribosomal_uL13_bac-type"/>
</dbReference>
<dbReference type="PANTHER" id="PTHR11545">
    <property type="entry name" value="RIBOSOMAL PROTEIN L13"/>
    <property type="match status" value="1"/>
</dbReference>
<dbReference type="GO" id="GO:0006412">
    <property type="term" value="P:translation"/>
    <property type="evidence" value="ECO:0007669"/>
    <property type="project" value="InterPro"/>
</dbReference>
<dbReference type="GO" id="GO:0003735">
    <property type="term" value="F:structural constituent of ribosome"/>
    <property type="evidence" value="ECO:0007669"/>
    <property type="project" value="InterPro"/>
</dbReference>
<dbReference type="GO" id="GO:1990904">
    <property type="term" value="C:ribonucleoprotein complex"/>
    <property type="evidence" value="ECO:0007669"/>
    <property type="project" value="UniProtKB-KW"/>
</dbReference>
<dbReference type="SUPFAM" id="SSF52161">
    <property type="entry name" value="Ribosomal protein L13"/>
    <property type="match status" value="1"/>
</dbReference>
<dbReference type="InterPro" id="IPR036899">
    <property type="entry name" value="Ribosomal_uL13_sf"/>
</dbReference>
<dbReference type="GO" id="GO:0005840">
    <property type="term" value="C:ribosome"/>
    <property type="evidence" value="ECO:0007669"/>
    <property type="project" value="UniProtKB-KW"/>
</dbReference>
<reference evidence="4" key="1">
    <citation type="submission" date="2015-07" db="EMBL/GenBank/DDBJ databases">
        <title>Reconstructing the complex evolutionary history of mobile plasmids in red algal genomes.</title>
        <authorList>
            <person name="Lee J."/>
            <person name="Kim K.M."/>
            <person name="Yang E.C."/>
            <person name="Miller K.A."/>
            <person name="Boo S.M."/>
            <person name="Bhattacharya D."/>
            <person name="Yoon H.S."/>
        </authorList>
    </citation>
    <scope>NUCLEOTIDE SEQUENCE</scope>
</reference>
<dbReference type="PANTHER" id="PTHR11545:SF2">
    <property type="entry name" value="LARGE RIBOSOMAL SUBUNIT PROTEIN UL13M"/>
    <property type="match status" value="1"/>
</dbReference>
<comment type="similarity">
    <text evidence="1">Belongs to the universal ribosomal protein uL13 family.</text>
</comment>
<evidence type="ECO:0000256" key="2">
    <source>
        <dbReference type="ARBA" id="ARBA00022980"/>
    </source>
</evidence>
<dbReference type="GO" id="GO:0017148">
    <property type="term" value="P:negative regulation of translation"/>
    <property type="evidence" value="ECO:0007669"/>
    <property type="project" value="TreeGrafter"/>
</dbReference>
<dbReference type="RefSeq" id="YP_009244603.1">
    <property type="nucleotide sequence ID" value="NC_029860.1"/>
</dbReference>
<geneLocation type="plastid" evidence="4"/>
<protein>
    <submittedName>
        <fullName evidence="4 5">Ribosomal protein L13</fullName>
    </submittedName>
</protein>
<dbReference type="InterPro" id="IPR005822">
    <property type="entry name" value="Ribosomal_uL13"/>
</dbReference>
<proteinExistence type="inferred from homology"/>
<keyword evidence="2 4" id="KW-0689">Ribosomal protein</keyword>
<evidence type="ECO:0000256" key="1">
    <source>
        <dbReference type="ARBA" id="ARBA00006227"/>
    </source>
</evidence>
<keyword evidence="3" id="KW-0687">Ribonucleoprotein</keyword>
<keyword evidence="4" id="KW-0934">Plastid</keyword>
<dbReference type="PIRSF" id="PIRSF002181">
    <property type="entry name" value="Ribosomal_L13"/>
    <property type="match status" value="1"/>
</dbReference>
<reference evidence="5" key="2">
    <citation type="submission" date="2017-06" db="EMBL/GenBank/DDBJ databases">
        <title>Structure and comparision analysis of complete mitochondrion ans plastid genome of economic red alga Gracilaaria chilensis.</title>
        <authorList>
            <person name="Liu N."/>
            <person name="Zhang L."/>
            <person name="Liu T."/>
        </authorList>
    </citation>
    <scope>NUCLEOTIDE SEQUENCE</scope>
</reference>
<dbReference type="AlphaFoldDB" id="A0A141SEX7"/>
<organism evidence="4">
    <name type="scientific">Agarophyton chilense</name>
    <name type="common">Red seaweed</name>
    <name type="synonym">Gracilaria chilensis</name>
    <dbReference type="NCBI Taxonomy" id="2510777"/>
    <lineage>
        <taxon>Eukaryota</taxon>
        <taxon>Rhodophyta</taxon>
        <taxon>Florideophyceae</taxon>
        <taxon>Rhodymeniophycidae</taxon>
        <taxon>Gracilariales</taxon>
        <taxon>Gracilariaceae</taxon>
        <taxon>Agarophyton</taxon>
    </lineage>
</organism>
<sequence length="143" mass="16570">MNKTYIAPTNKRSTWYIIDAKNKNLGRLSSKIAKLLRGKNSTSFTPYINNNIHIILLNSQSINVTGKKFVQKTYKRHSGYPGGLKIQKFNEILNQRPNRILEKSIKGMLPKGILGRQLFRQLKIYPHNMHPHESQKPKIITFI</sequence>
<gene>
    <name evidence="4" type="primary">rpl13</name>
    <name evidence="4" type="ORF">Gchil_213</name>
</gene>
<name>A0A141SEX7_AGACH</name>
<dbReference type="EMBL" id="KT266788">
    <property type="protein sequence ID" value="AMK96845.1"/>
    <property type="molecule type" value="Genomic_DNA"/>
</dbReference>
<evidence type="ECO:0000256" key="3">
    <source>
        <dbReference type="ARBA" id="ARBA00023274"/>
    </source>
</evidence>
<dbReference type="NCBIfam" id="TIGR01066">
    <property type="entry name" value="rplM_bact"/>
    <property type="match status" value="1"/>
</dbReference>
<dbReference type="CDD" id="cd00392">
    <property type="entry name" value="Ribosomal_L13"/>
    <property type="match status" value="1"/>
</dbReference>
<dbReference type="Gene3D" id="3.90.1180.10">
    <property type="entry name" value="Ribosomal protein L13"/>
    <property type="match status" value="1"/>
</dbReference>